<feature type="domain" description="Response regulatory" evidence="4">
    <location>
        <begin position="2"/>
        <end position="130"/>
    </location>
</feature>
<evidence type="ECO:0000256" key="2">
    <source>
        <dbReference type="ARBA" id="ARBA00023012"/>
    </source>
</evidence>
<dbReference type="STRING" id="1392250.A0A2I2GM18"/>
<dbReference type="Proteomes" id="UP000234275">
    <property type="component" value="Unassembled WGS sequence"/>
</dbReference>
<evidence type="ECO:0000313" key="5">
    <source>
        <dbReference type="EMBL" id="PLB53922.1"/>
    </source>
</evidence>
<evidence type="ECO:0000259" key="4">
    <source>
        <dbReference type="PROSITE" id="PS50110"/>
    </source>
</evidence>
<dbReference type="CDD" id="cd17546">
    <property type="entry name" value="REC_hyHK_CKI1_RcsC-like"/>
    <property type="match status" value="1"/>
</dbReference>
<organism evidence="5 6">
    <name type="scientific">Aspergillus steynii IBT 23096</name>
    <dbReference type="NCBI Taxonomy" id="1392250"/>
    <lineage>
        <taxon>Eukaryota</taxon>
        <taxon>Fungi</taxon>
        <taxon>Dikarya</taxon>
        <taxon>Ascomycota</taxon>
        <taxon>Pezizomycotina</taxon>
        <taxon>Eurotiomycetes</taxon>
        <taxon>Eurotiomycetidae</taxon>
        <taxon>Eurotiales</taxon>
        <taxon>Aspergillaceae</taxon>
        <taxon>Aspergillus</taxon>
        <taxon>Aspergillus subgen. Circumdati</taxon>
    </lineage>
</organism>
<evidence type="ECO:0000256" key="3">
    <source>
        <dbReference type="PROSITE-ProRule" id="PRU00169"/>
    </source>
</evidence>
<dbReference type="GO" id="GO:0000160">
    <property type="term" value="P:phosphorelay signal transduction system"/>
    <property type="evidence" value="ECO:0007669"/>
    <property type="project" value="UniProtKB-KW"/>
</dbReference>
<keyword evidence="1 3" id="KW-0597">Phosphoprotein</keyword>
<feature type="modified residue" description="4-aspartylphosphate" evidence="3">
    <location>
        <position position="56"/>
    </location>
</feature>
<dbReference type="GeneID" id="36555795"/>
<comment type="caution">
    <text evidence="5">The sequence shown here is derived from an EMBL/GenBank/DDBJ whole genome shotgun (WGS) entry which is preliminary data.</text>
</comment>
<dbReference type="EMBL" id="MSFO01000001">
    <property type="protein sequence ID" value="PLB53922.1"/>
    <property type="molecule type" value="Genomic_DNA"/>
</dbReference>
<name>A0A2I2GM18_9EURO</name>
<dbReference type="SMART" id="SM00448">
    <property type="entry name" value="REC"/>
    <property type="match status" value="1"/>
</dbReference>
<dbReference type="VEuPathDB" id="FungiDB:P170DRAFT_431682"/>
<dbReference type="PROSITE" id="PS50110">
    <property type="entry name" value="RESPONSE_REGULATORY"/>
    <property type="match status" value="1"/>
</dbReference>
<dbReference type="SUPFAM" id="SSF52172">
    <property type="entry name" value="CheY-like"/>
    <property type="match status" value="1"/>
</dbReference>
<dbReference type="AlphaFoldDB" id="A0A2I2GM18"/>
<gene>
    <name evidence="5" type="ORF">P170DRAFT_431682</name>
</gene>
<sequence length="165" mass="18345">MHVLLAEDNDVNQRLCKKWFHRIGCSYAIVNNGREALEYLTSPPEMCQPPDLILMDVSMPVISGIEATAIIRNELPITHDHKFRSIPIIGLAAHMGMAVSRYPLIAVGMNDVLPKPIRLGPLTQLLLQYSRFEPVPVGPGASQARMAPAWGPMPMRRFPGPKSRL</sequence>
<protein>
    <submittedName>
        <fullName evidence="5">CheY-like protein</fullName>
    </submittedName>
</protein>
<dbReference type="InterPro" id="IPR011006">
    <property type="entry name" value="CheY-like_superfamily"/>
</dbReference>
<keyword evidence="2" id="KW-0902">Two-component regulatory system</keyword>
<evidence type="ECO:0000256" key="1">
    <source>
        <dbReference type="ARBA" id="ARBA00022553"/>
    </source>
</evidence>
<dbReference type="RefSeq" id="XP_024709224.1">
    <property type="nucleotide sequence ID" value="XM_024848096.1"/>
</dbReference>
<dbReference type="PANTHER" id="PTHR45339">
    <property type="entry name" value="HYBRID SIGNAL TRANSDUCTION HISTIDINE KINASE J"/>
    <property type="match status" value="1"/>
</dbReference>
<accession>A0A2I2GM18</accession>
<dbReference type="OrthoDB" id="60033at2759"/>
<dbReference type="PANTHER" id="PTHR45339:SF1">
    <property type="entry name" value="HYBRID SIGNAL TRANSDUCTION HISTIDINE KINASE J"/>
    <property type="match status" value="1"/>
</dbReference>
<evidence type="ECO:0000313" key="6">
    <source>
        <dbReference type="Proteomes" id="UP000234275"/>
    </source>
</evidence>
<reference evidence="5 6" key="1">
    <citation type="submission" date="2016-12" db="EMBL/GenBank/DDBJ databases">
        <title>The genomes of Aspergillus section Nigri reveals drivers in fungal speciation.</title>
        <authorList>
            <consortium name="DOE Joint Genome Institute"/>
            <person name="Vesth T.C."/>
            <person name="Nybo J."/>
            <person name="Theobald S."/>
            <person name="Brandl J."/>
            <person name="Frisvad J.C."/>
            <person name="Nielsen K.F."/>
            <person name="Lyhne E.K."/>
            <person name="Kogle M.E."/>
            <person name="Kuo A."/>
            <person name="Riley R."/>
            <person name="Clum A."/>
            <person name="Nolan M."/>
            <person name="Lipzen A."/>
            <person name="Salamov A."/>
            <person name="Henrissat B."/>
            <person name="Wiebenga A."/>
            <person name="De Vries R.P."/>
            <person name="Grigoriev I.V."/>
            <person name="Mortensen U.H."/>
            <person name="Andersen M.R."/>
            <person name="Baker S.E."/>
        </authorList>
    </citation>
    <scope>NUCLEOTIDE SEQUENCE [LARGE SCALE GENOMIC DNA]</scope>
    <source>
        <strain evidence="5 6">IBT 23096</strain>
    </source>
</reference>
<keyword evidence="6" id="KW-1185">Reference proteome</keyword>
<dbReference type="Gene3D" id="3.40.50.2300">
    <property type="match status" value="1"/>
</dbReference>
<proteinExistence type="predicted"/>
<dbReference type="InterPro" id="IPR001789">
    <property type="entry name" value="Sig_transdc_resp-reg_receiver"/>
</dbReference>
<dbReference type="Pfam" id="PF00072">
    <property type="entry name" value="Response_reg"/>
    <property type="match status" value="1"/>
</dbReference>